<gene>
    <name evidence="1" type="ORF">CAOG_009911</name>
</gene>
<accession>A0A0D2WU24</accession>
<dbReference type="EMBL" id="KE346368">
    <property type="protein sequence ID" value="KJE95303.1"/>
    <property type="molecule type" value="Genomic_DNA"/>
</dbReference>
<name>A0A0D2WU24_CAPO3</name>
<protein>
    <submittedName>
        <fullName evidence="1">Uncharacterized protein</fullName>
    </submittedName>
</protein>
<dbReference type="AlphaFoldDB" id="A0A0D2WU24"/>
<evidence type="ECO:0000313" key="2">
    <source>
        <dbReference type="Proteomes" id="UP000008743"/>
    </source>
</evidence>
<keyword evidence="2" id="KW-1185">Reference proteome</keyword>
<sequence>MPGSGVAVCEATLVSVGRTSCEGFGLLEGFSECFCHASWGEARTSAEKSRFGPSKYFHASCREARTSKYLQISGEETRPELPGSLEVLDQREALGPSSEVDGAGGLSCSGSPEALGFLAAPGSPAALGFSEVVGPSEVEDAEAGLGSEAPGCPPAEAEAVGLPAEVLEVLGFPAEARCSPRSPGSPPEVGAGCAEAGLGFSKSDSCTFLCVLGAFSKFQNFKISKFQNFQNTND</sequence>
<dbReference type="Proteomes" id="UP000008743">
    <property type="component" value="Unassembled WGS sequence"/>
</dbReference>
<organism evidence="1 2">
    <name type="scientific">Capsaspora owczarzaki (strain ATCC 30864)</name>
    <dbReference type="NCBI Taxonomy" id="595528"/>
    <lineage>
        <taxon>Eukaryota</taxon>
        <taxon>Filasterea</taxon>
        <taxon>Capsaspora</taxon>
    </lineage>
</organism>
<evidence type="ECO:0000313" key="1">
    <source>
        <dbReference type="EMBL" id="KJE95303.1"/>
    </source>
</evidence>
<reference evidence="2" key="1">
    <citation type="submission" date="2011-02" db="EMBL/GenBank/DDBJ databases">
        <title>The Genome Sequence of Capsaspora owczarzaki ATCC 30864.</title>
        <authorList>
            <person name="Russ C."/>
            <person name="Cuomo C."/>
            <person name="Burger G."/>
            <person name="Gray M.W."/>
            <person name="Holland P.W.H."/>
            <person name="King N."/>
            <person name="Lang F.B.F."/>
            <person name="Roger A.J."/>
            <person name="Ruiz-Trillo I."/>
            <person name="Young S.K."/>
            <person name="Zeng Q."/>
            <person name="Gargeya S."/>
            <person name="Alvarado L."/>
            <person name="Berlin A."/>
            <person name="Chapman S.B."/>
            <person name="Chen Z."/>
            <person name="Freedman E."/>
            <person name="Gellesch M."/>
            <person name="Goldberg J."/>
            <person name="Griggs A."/>
            <person name="Gujja S."/>
            <person name="Heilman E."/>
            <person name="Heiman D."/>
            <person name="Howarth C."/>
            <person name="Mehta T."/>
            <person name="Neiman D."/>
            <person name="Pearson M."/>
            <person name="Roberts A."/>
            <person name="Saif S."/>
            <person name="Shea T."/>
            <person name="Shenoy N."/>
            <person name="Sisk P."/>
            <person name="Stolte C."/>
            <person name="Sykes S."/>
            <person name="White J."/>
            <person name="Yandava C."/>
            <person name="Haas B."/>
            <person name="Nusbaum C."/>
            <person name="Birren B."/>
        </authorList>
    </citation>
    <scope>NUCLEOTIDE SEQUENCE</scope>
    <source>
        <strain evidence="2">ATCC 30864</strain>
    </source>
</reference>
<dbReference type="InParanoid" id="A0A0D2WU24"/>
<proteinExistence type="predicted"/>